<keyword evidence="3" id="KW-0804">Transcription</keyword>
<feature type="domain" description="OmpR/PhoB-type" evidence="7">
    <location>
        <begin position="124"/>
        <end position="220"/>
    </location>
</feature>
<dbReference type="InterPro" id="IPR001867">
    <property type="entry name" value="OmpR/PhoB-type_DNA-bd"/>
</dbReference>
<sequence length="227" mass="25049">MPVWVCAGEAQRSRALRQRLERLGFPTVREVGAGPPAAAVPVGEVDVLVLALGNAERDALSRLQAWRERHALLPILAVVDAPSVTQRIQALDHGADDCVSDDVDDAELAARLRVRQRRAGSASARYLCCGPLAYDPVDRTVLLNGQPLRLSMRELELLEALIRRAGRLASPEFLQQRLLERSESASLNSVQVYVCRLRRKLRHEPVHISTVRGEGYRLHVGPLGASH</sequence>
<keyword evidence="9" id="KW-1185">Reference proteome</keyword>
<dbReference type="InterPro" id="IPR039420">
    <property type="entry name" value="WalR-like"/>
</dbReference>
<feature type="DNA-binding region" description="OmpR/PhoB-type" evidence="5">
    <location>
        <begin position="124"/>
        <end position="220"/>
    </location>
</feature>
<dbReference type="Gene3D" id="3.40.50.2300">
    <property type="match status" value="1"/>
</dbReference>
<dbReference type="EMBL" id="AP025730">
    <property type="protein sequence ID" value="BDI04828.1"/>
    <property type="molecule type" value="Genomic_DNA"/>
</dbReference>
<evidence type="ECO:0000256" key="2">
    <source>
        <dbReference type="ARBA" id="ARBA00023125"/>
    </source>
</evidence>
<keyword evidence="1" id="KW-0805">Transcription regulation</keyword>
<dbReference type="InterPro" id="IPR001789">
    <property type="entry name" value="Sig_transdc_resp-reg_receiver"/>
</dbReference>
<protein>
    <submittedName>
        <fullName evidence="8">Two-component system response regulator PhoP</fullName>
    </submittedName>
</protein>
<evidence type="ECO:0000256" key="3">
    <source>
        <dbReference type="ARBA" id="ARBA00023163"/>
    </source>
</evidence>
<dbReference type="RefSeq" id="WP_251972918.1">
    <property type="nucleotide sequence ID" value="NZ_AP025730.1"/>
</dbReference>
<name>A0ABN6PLB6_9BURK</name>
<organism evidence="8 9">
    <name type="scientific">Sphaerotilus microaerophilus</name>
    <dbReference type="NCBI Taxonomy" id="2914710"/>
    <lineage>
        <taxon>Bacteria</taxon>
        <taxon>Pseudomonadati</taxon>
        <taxon>Pseudomonadota</taxon>
        <taxon>Betaproteobacteria</taxon>
        <taxon>Burkholderiales</taxon>
        <taxon>Sphaerotilaceae</taxon>
        <taxon>Sphaerotilus</taxon>
    </lineage>
</organism>
<evidence type="ECO:0000259" key="7">
    <source>
        <dbReference type="PROSITE" id="PS51755"/>
    </source>
</evidence>
<keyword evidence="2 5" id="KW-0238">DNA-binding</keyword>
<dbReference type="SUPFAM" id="SSF52172">
    <property type="entry name" value="CheY-like"/>
    <property type="match status" value="1"/>
</dbReference>
<dbReference type="PANTHER" id="PTHR48111:SF67">
    <property type="entry name" value="TRANSCRIPTIONAL REGULATORY PROTEIN TCTD"/>
    <property type="match status" value="1"/>
</dbReference>
<dbReference type="InterPro" id="IPR016032">
    <property type="entry name" value="Sig_transdc_resp-reg_C-effctor"/>
</dbReference>
<dbReference type="Proteomes" id="UP001057498">
    <property type="component" value="Chromosome"/>
</dbReference>
<comment type="caution">
    <text evidence="4">Lacks conserved residue(s) required for the propagation of feature annotation.</text>
</comment>
<dbReference type="Gene3D" id="1.10.10.10">
    <property type="entry name" value="Winged helix-like DNA-binding domain superfamily/Winged helix DNA-binding domain"/>
    <property type="match status" value="1"/>
</dbReference>
<evidence type="ECO:0000313" key="8">
    <source>
        <dbReference type="EMBL" id="BDI04828.1"/>
    </source>
</evidence>
<dbReference type="InterPro" id="IPR011006">
    <property type="entry name" value="CheY-like_superfamily"/>
</dbReference>
<dbReference type="InterPro" id="IPR036388">
    <property type="entry name" value="WH-like_DNA-bd_sf"/>
</dbReference>
<dbReference type="PANTHER" id="PTHR48111">
    <property type="entry name" value="REGULATOR OF RPOS"/>
    <property type="match status" value="1"/>
</dbReference>
<dbReference type="CDD" id="cd00383">
    <property type="entry name" value="trans_reg_C"/>
    <property type="match status" value="1"/>
</dbReference>
<feature type="domain" description="Response regulatory" evidence="6">
    <location>
        <begin position="2"/>
        <end position="116"/>
    </location>
</feature>
<dbReference type="Pfam" id="PF00486">
    <property type="entry name" value="Trans_reg_C"/>
    <property type="match status" value="1"/>
</dbReference>
<dbReference type="PROSITE" id="PS50110">
    <property type="entry name" value="RESPONSE_REGULATORY"/>
    <property type="match status" value="1"/>
</dbReference>
<evidence type="ECO:0000313" key="9">
    <source>
        <dbReference type="Proteomes" id="UP001057498"/>
    </source>
</evidence>
<evidence type="ECO:0000259" key="6">
    <source>
        <dbReference type="PROSITE" id="PS50110"/>
    </source>
</evidence>
<gene>
    <name evidence="8" type="primary">phoP</name>
    <name evidence="8" type="ORF">CATMQ487_17980</name>
</gene>
<proteinExistence type="predicted"/>
<evidence type="ECO:0000256" key="4">
    <source>
        <dbReference type="PROSITE-ProRule" id="PRU00169"/>
    </source>
</evidence>
<accession>A0ABN6PLB6</accession>
<dbReference type="SUPFAM" id="SSF46894">
    <property type="entry name" value="C-terminal effector domain of the bipartite response regulators"/>
    <property type="match status" value="1"/>
</dbReference>
<dbReference type="PROSITE" id="PS51755">
    <property type="entry name" value="OMPR_PHOB"/>
    <property type="match status" value="1"/>
</dbReference>
<evidence type="ECO:0000256" key="1">
    <source>
        <dbReference type="ARBA" id="ARBA00023015"/>
    </source>
</evidence>
<evidence type="ECO:0000256" key="5">
    <source>
        <dbReference type="PROSITE-ProRule" id="PRU01091"/>
    </source>
</evidence>
<reference evidence="8" key="1">
    <citation type="submission" date="2022-04" db="EMBL/GenBank/DDBJ databases">
        <title>Whole genome sequence of Sphaerotilus sp. FB-5.</title>
        <authorList>
            <person name="Takeda M."/>
            <person name="Narihara S."/>
            <person name="Akimoto M."/>
            <person name="Akimoto R."/>
            <person name="Nishiyashiki S."/>
            <person name="Murakami T."/>
        </authorList>
    </citation>
    <scope>NUCLEOTIDE SEQUENCE</scope>
    <source>
        <strain evidence="8">FB-5</strain>
    </source>
</reference>
<dbReference type="SMART" id="SM00862">
    <property type="entry name" value="Trans_reg_C"/>
    <property type="match status" value="1"/>
</dbReference>